<evidence type="ECO:0000313" key="1">
    <source>
        <dbReference type="EMBL" id="KAF9643850.1"/>
    </source>
</evidence>
<protein>
    <submittedName>
        <fullName evidence="1">Ribonuclease T2</fullName>
    </submittedName>
</protein>
<sequence length="299" mass="32478">MKVSFRSLFAASIVCAGYGSHASPLFARVFNSTACPSAPSFYSCENTTPIGNTCCSPTPGGLVLVTQFWSTWTGLEDAGQYLPSGSWGIHGLWPDNCDGSFDSYCDLSRQYDPRPSPRVLPDGTPVPAYTGPGIDTFITDLGRNDLLAEMNKYWVNQGAPNPRFWAREFSKHGTCMSTFDVACYSNYQQHEDVINFFDTAVSAFKNYPTYDWLAASGITPSNDTTYPLANIQGALTAKAGAIPYLGCSNRGSSLSEVRYFTHVLGPVQSGNFKGIDSTLQSNCQAGVFYYQRSPGSESS</sequence>
<reference evidence="1" key="2">
    <citation type="journal article" date="2020" name="Nat. Commun.">
        <title>Large-scale genome sequencing of mycorrhizal fungi provides insights into the early evolution of symbiotic traits.</title>
        <authorList>
            <person name="Miyauchi S."/>
            <person name="Kiss E."/>
            <person name="Kuo A."/>
            <person name="Drula E."/>
            <person name="Kohler A."/>
            <person name="Sanchez-Garcia M."/>
            <person name="Morin E."/>
            <person name="Andreopoulos B."/>
            <person name="Barry K.W."/>
            <person name="Bonito G."/>
            <person name="Buee M."/>
            <person name="Carver A."/>
            <person name="Chen C."/>
            <person name="Cichocki N."/>
            <person name="Clum A."/>
            <person name="Culley D."/>
            <person name="Crous P.W."/>
            <person name="Fauchery L."/>
            <person name="Girlanda M."/>
            <person name="Hayes R.D."/>
            <person name="Keri Z."/>
            <person name="LaButti K."/>
            <person name="Lipzen A."/>
            <person name="Lombard V."/>
            <person name="Magnuson J."/>
            <person name="Maillard F."/>
            <person name="Murat C."/>
            <person name="Nolan M."/>
            <person name="Ohm R.A."/>
            <person name="Pangilinan J."/>
            <person name="Pereira M.F."/>
            <person name="Perotto S."/>
            <person name="Peter M."/>
            <person name="Pfister S."/>
            <person name="Riley R."/>
            <person name="Sitrit Y."/>
            <person name="Stielow J.B."/>
            <person name="Szollosi G."/>
            <person name="Zifcakova L."/>
            <person name="Stursova M."/>
            <person name="Spatafora J.W."/>
            <person name="Tedersoo L."/>
            <person name="Vaario L.M."/>
            <person name="Yamada A."/>
            <person name="Yan M."/>
            <person name="Wang P."/>
            <person name="Xu J."/>
            <person name="Bruns T."/>
            <person name="Baldrian P."/>
            <person name="Vilgalys R."/>
            <person name="Dunand C."/>
            <person name="Henrissat B."/>
            <person name="Grigoriev I.V."/>
            <person name="Hibbett D."/>
            <person name="Nagy L.G."/>
            <person name="Martin F.M."/>
        </authorList>
    </citation>
    <scope>NUCLEOTIDE SEQUENCE</scope>
    <source>
        <strain evidence="1">P2</strain>
    </source>
</reference>
<keyword evidence="2" id="KW-1185">Reference proteome</keyword>
<accession>A0ACB6Z289</accession>
<organism evidence="1 2">
    <name type="scientific">Thelephora ganbajun</name>
    <name type="common">Ganba fungus</name>
    <dbReference type="NCBI Taxonomy" id="370292"/>
    <lineage>
        <taxon>Eukaryota</taxon>
        <taxon>Fungi</taxon>
        <taxon>Dikarya</taxon>
        <taxon>Basidiomycota</taxon>
        <taxon>Agaricomycotina</taxon>
        <taxon>Agaricomycetes</taxon>
        <taxon>Thelephorales</taxon>
        <taxon>Thelephoraceae</taxon>
        <taxon>Thelephora</taxon>
    </lineage>
</organism>
<reference evidence="1" key="1">
    <citation type="submission" date="2019-10" db="EMBL/GenBank/DDBJ databases">
        <authorList>
            <consortium name="DOE Joint Genome Institute"/>
            <person name="Kuo A."/>
            <person name="Miyauchi S."/>
            <person name="Kiss E."/>
            <person name="Drula E."/>
            <person name="Kohler A."/>
            <person name="Sanchez-Garcia M."/>
            <person name="Andreopoulos B."/>
            <person name="Barry K.W."/>
            <person name="Bonito G."/>
            <person name="Buee M."/>
            <person name="Carver A."/>
            <person name="Chen C."/>
            <person name="Cichocki N."/>
            <person name="Clum A."/>
            <person name="Culley D."/>
            <person name="Crous P.W."/>
            <person name="Fauchery L."/>
            <person name="Girlanda M."/>
            <person name="Hayes R."/>
            <person name="Keri Z."/>
            <person name="Labutti K."/>
            <person name="Lipzen A."/>
            <person name="Lombard V."/>
            <person name="Magnuson J."/>
            <person name="Maillard F."/>
            <person name="Morin E."/>
            <person name="Murat C."/>
            <person name="Nolan M."/>
            <person name="Ohm R."/>
            <person name="Pangilinan J."/>
            <person name="Pereira M."/>
            <person name="Perotto S."/>
            <person name="Peter M."/>
            <person name="Riley R."/>
            <person name="Sitrit Y."/>
            <person name="Stielow B."/>
            <person name="Szollosi G."/>
            <person name="Zifcakova L."/>
            <person name="Stursova M."/>
            <person name="Spatafora J.W."/>
            <person name="Tedersoo L."/>
            <person name="Vaario L.-M."/>
            <person name="Yamada A."/>
            <person name="Yan M."/>
            <person name="Wang P."/>
            <person name="Xu J."/>
            <person name="Bruns T."/>
            <person name="Baldrian P."/>
            <person name="Vilgalys R."/>
            <person name="Henrissat B."/>
            <person name="Grigoriev I.V."/>
            <person name="Hibbett D."/>
            <person name="Nagy L.G."/>
            <person name="Martin F.M."/>
        </authorList>
    </citation>
    <scope>NUCLEOTIDE SEQUENCE</scope>
    <source>
        <strain evidence="1">P2</strain>
    </source>
</reference>
<dbReference type="Proteomes" id="UP000886501">
    <property type="component" value="Unassembled WGS sequence"/>
</dbReference>
<comment type="caution">
    <text evidence="1">The sequence shown here is derived from an EMBL/GenBank/DDBJ whole genome shotgun (WGS) entry which is preliminary data.</text>
</comment>
<evidence type="ECO:0000313" key="2">
    <source>
        <dbReference type="Proteomes" id="UP000886501"/>
    </source>
</evidence>
<proteinExistence type="predicted"/>
<dbReference type="EMBL" id="MU118181">
    <property type="protein sequence ID" value="KAF9643850.1"/>
    <property type="molecule type" value="Genomic_DNA"/>
</dbReference>
<gene>
    <name evidence="1" type="ORF">BDM02DRAFT_3122860</name>
</gene>
<name>A0ACB6Z289_THEGA</name>